<evidence type="ECO:0000313" key="3">
    <source>
        <dbReference type="Proteomes" id="UP000012960"/>
    </source>
</evidence>
<proteinExistence type="predicted"/>
<evidence type="ECO:0000313" key="2">
    <source>
        <dbReference type="EnsemblPlants" id="Ma01_p04030.1"/>
    </source>
</evidence>
<dbReference type="InParanoid" id="A0A804HQ22"/>
<sequence>MVKDEQRSQRIVLKVLFNSERTRRCSKRLCARFATTVSTKPAHFLFKMLIF</sequence>
<dbReference type="Proteomes" id="UP000012960">
    <property type="component" value="Unplaced"/>
</dbReference>
<reference evidence="2" key="2">
    <citation type="submission" date="2021-05" db="UniProtKB">
        <authorList>
            <consortium name="EnsemblPlants"/>
        </authorList>
    </citation>
    <scope>IDENTIFICATION</scope>
    <source>
        <strain evidence="2">subsp. malaccensis</strain>
    </source>
</reference>
<protein>
    <submittedName>
        <fullName evidence="1">(wild Malaysian banana) hypothetical protein</fullName>
    </submittedName>
</protein>
<accession>A0A804HQ22</accession>
<organism evidence="2 3">
    <name type="scientific">Musa acuminata subsp. malaccensis</name>
    <name type="common">Wild banana</name>
    <name type="synonym">Musa malaccensis</name>
    <dbReference type="NCBI Taxonomy" id="214687"/>
    <lineage>
        <taxon>Eukaryota</taxon>
        <taxon>Viridiplantae</taxon>
        <taxon>Streptophyta</taxon>
        <taxon>Embryophyta</taxon>
        <taxon>Tracheophyta</taxon>
        <taxon>Spermatophyta</taxon>
        <taxon>Magnoliopsida</taxon>
        <taxon>Liliopsida</taxon>
        <taxon>Zingiberales</taxon>
        <taxon>Musaceae</taxon>
        <taxon>Musa</taxon>
    </lineage>
</organism>
<dbReference type="Gramene" id="Ma01_t04030.1">
    <property type="protein sequence ID" value="Ma01_p04030.1"/>
    <property type="gene ID" value="Ma01_g04030"/>
</dbReference>
<name>A0A804HQ22_MUSAM</name>
<evidence type="ECO:0000313" key="1">
    <source>
        <dbReference type="EMBL" id="CAG1858493.1"/>
    </source>
</evidence>
<dbReference type="EnsemblPlants" id="Ma01_t04030.1">
    <property type="protein sequence ID" value="Ma01_p04030.1"/>
    <property type="gene ID" value="Ma01_g04030"/>
</dbReference>
<keyword evidence="3" id="KW-1185">Reference proteome</keyword>
<dbReference type="AlphaFoldDB" id="A0A804HQ22"/>
<reference evidence="1" key="1">
    <citation type="submission" date="2021-03" db="EMBL/GenBank/DDBJ databases">
        <authorList>
            <consortium name="Genoscope - CEA"/>
            <person name="William W."/>
        </authorList>
    </citation>
    <scope>NUCLEOTIDE SEQUENCE</scope>
    <source>
        <strain evidence="1">Doubled-haploid Pahang</strain>
    </source>
</reference>
<gene>
    <name evidence="1" type="ORF">GSMUA_287880.1</name>
</gene>
<dbReference type="EMBL" id="HG996466">
    <property type="protein sequence ID" value="CAG1858493.1"/>
    <property type="molecule type" value="Genomic_DNA"/>
</dbReference>